<dbReference type="InterPro" id="IPR014755">
    <property type="entry name" value="Cu-Rt/internalin_Ig-like"/>
</dbReference>
<keyword evidence="5" id="KW-0574">Periplasm</keyword>
<evidence type="ECO:0000256" key="1">
    <source>
        <dbReference type="ARBA" id="ARBA00004418"/>
    </source>
</evidence>
<evidence type="ECO:0000256" key="3">
    <source>
        <dbReference type="ARBA" id="ARBA00022723"/>
    </source>
</evidence>
<dbReference type="Gene3D" id="2.60.40.1220">
    <property type="match status" value="1"/>
</dbReference>
<dbReference type="InterPro" id="IPR032694">
    <property type="entry name" value="CopC/D"/>
</dbReference>
<proteinExistence type="inferred from homology"/>
<dbReference type="InterPro" id="IPR014756">
    <property type="entry name" value="Ig_E-set"/>
</dbReference>
<dbReference type="GO" id="GO:0046688">
    <property type="term" value="P:response to copper ion"/>
    <property type="evidence" value="ECO:0007669"/>
    <property type="project" value="InterPro"/>
</dbReference>
<evidence type="ECO:0000313" key="10">
    <source>
        <dbReference type="Proteomes" id="UP000077603"/>
    </source>
</evidence>
<feature type="signal peptide" evidence="7">
    <location>
        <begin position="1"/>
        <end position="26"/>
    </location>
</feature>
<comment type="similarity">
    <text evidence="2">Belongs to the CopC family.</text>
</comment>
<dbReference type="STRING" id="588932.DA69_02965"/>
<dbReference type="SUPFAM" id="SSF81296">
    <property type="entry name" value="E set domains"/>
    <property type="match status" value="1"/>
</dbReference>
<keyword evidence="3" id="KW-0479">Metal-binding</keyword>
<feature type="chain" id="PRO_5008004225" evidence="7">
    <location>
        <begin position="27"/>
        <end position="119"/>
    </location>
</feature>
<sequence length="119" mass="12137">MGYSNIVPFVAVAAVTIAAGPAAAHARLVSATPAPGSAVSAPRSISLTFSERTMAAFSSFDVINAAGAKIAIRVAVSQDGKTLTGTLARPLPAGAYVVNWRIASSDGHRMTGRHGFTVR</sequence>
<protein>
    <submittedName>
        <fullName evidence="9">Copper resistance protein CopC</fullName>
    </submittedName>
</protein>
<dbReference type="OrthoDB" id="9796814at2"/>
<evidence type="ECO:0000256" key="5">
    <source>
        <dbReference type="ARBA" id="ARBA00022764"/>
    </source>
</evidence>
<dbReference type="EMBL" id="CP015614">
    <property type="protein sequence ID" value="ANF53802.1"/>
    <property type="molecule type" value="Genomic_DNA"/>
</dbReference>
<dbReference type="NCBIfam" id="NF033814">
    <property type="entry name" value="copper_CopC"/>
    <property type="match status" value="1"/>
</dbReference>
<dbReference type="InterPro" id="IPR047685">
    <property type="entry name" value="CopC-like"/>
</dbReference>
<name>A0A172Y3S0_9CAUL</name>
<accession>A0A172Y3S0</accession>
<dbReference type="PANTHER" id="PTHR34820:SF4">
    <property type="entry name" value="INNER MEMBRANE PROTEIN YEBZ"/>
    <property type="match status" value="1"/>
</dbReference>
<dbReference type="GO" id="GO:0042597">
    <property type="term" value="C:periplasmic space"/>
    <property type="evidence" value="ECO:0007669"/>
    <property type="project" value="UniProtKB-SubCell"/>
</dbReference>
<dbReference type="GO" id="GO:0005507">
    <property type="term" value="F:copper ion binding"/>
    <property type="evidence" value="ECO:0007669"/>
    <property type="project" value="InterPro"/>
</dbReference>
<dbReference type="Proteomes" id="UP000077603">
    <property type="component" value="Chromosome"/>
</dbReference>
<evidence type="ECO:0000259" key="8">
    <source>
        <dbReference type="Pfam" id="PF04234"/>
    </source>
</evidence>
<dbReference type="Pfam" id="PF04234">
    <property type="entry name" value="CopC"/>
    <property type="match status" value="1"/>
</dbReference>
<evidence type="ECO:0000313" key="9">
    <source>
        <dbReference type="EMBL" id="ANF53802.1"/>
    </source>
</evidence>
<dbReference type="PANTHER" id="PTHR34820">
    <property type="entry name" value="INNER MEMBRANE PROTEIN YEBZ"/>
    <property type="match status" value="1"/>
</dbReference>
<reference evidence="9 10" key="1">
    <citation type="journal article" date="2014" name="Genome Announc.">
        <title>Genome Sequence of a Promising Hydrogen-Producing Facultative Anaerobic Bacterium, Brevundimonas naejangsanensis Strain B1.</title>
        <authorList>
            <person name="Su H."/>
            <person name="Zhang T."/>
            <person name="Bao M."/>
            <person name="Jiang Y."/>
            <person name="Wang Y."/>
            <person name="Tan T."/>
        </authorList>
    </citation>
    <scope>NUCLEOTIDE SEQUENCE [LARGE SCALE GENOMIC DNA]</scope>
    <source>
        <strain evidence="9 10">B1</strain>
    </source>
</reference>
<evidence type="ECO:0000256" key="2">
    <source>
        <dbReference type="ARBA" id="ARBA00010509"/>
    </source>
</evidence>
<keyword evidence="4 7" id="KW-0732">Signal</keyword>
<dbReference type="AlphaFoldDB" id="A0A172Y3S0"/>
<gene>
    <name evidence="9" type="ORF">DA69_02965</name>
</gene>
<comment type="subcellular location">
    <subcellularLocation>
        <location evidence="1">Periplasm</location>
    </subcellularLocation>
</comment>
<dbReference type="KEGG" id="bne:DA69_02965"/>
<keyword evidence="10" id="KW-1185">Reference proteome</keyword>
<evidence type="ECO:0000256" key="4">
    <source>
        <dbReference type="ARBA" id="ARBA00022729"/>
    </source>
</evidence>
<dbReference type="eggNOG" id="COG2372">
    <property type="taxonomic scope" value="Bacteria"/>
</dbReference>
<dbReference type="InterPro" id="IPR007348">
    <property type="entry name" value="CopC_dom"/>
</dbReference>
<dbReference type="GO" id="GO:0005886">
    <property type="term" value="C:plasma membrane"/>
    <property type="evidence" value="ECO:0007669"/>
    <property type="project" value="TreeGrafter"/>
</dbReference>
<evidence type="ECO:0000256" key="6">
    <source>
        <dbReference type="ARBA" id="ARBA00023008"/>
    </source>
</evidence>
<feature type="domain" description="CopC" evidence="8">
    <location>
        <begin position="25"/>
        <end position="118"/>
    </location>
</feature>
<evidence type="ECO:0000256" key="7">
    <source>
        <dbReference type="SAM" id="SignalP"/>
    </source>
</evidence>
<keyword evidence="6" id="KW-0186">Copper</keyword>
<organism evidence="9 10">
    <name type="scientific">Brevundimonas naejangsanensis</name>
    <dbReference type="NCBI Taxonomy" id="588932"/>
    <lineage>
        <taxon>Bacteria</taxon>
        <taxon>Pseudomonadati</taxon>
        <taxon>Pseudomonadota</taxon>
        <taxon>Alphaproteobacteria</taxon>
        <taxon>Caulobacterales</taxon>
        <taxon>Caulobacteraceae</taxon>
        <taxon>Brevundimonas</taxon>
    </lineage>
</organism>
<dbReference type="GO" id="GO:0006825">
    <property type="term" value="P:copper ion transport"/>
    <property type="evidence" value="ECO:0007669"/>
    <property type="project" value="InterPro"/>
</dbReference>